<proteinExistence type="predicted"/>
<dbReference type="PANTHER" id="PTHR31264:SF29">
    <property type="entry name" value="OS07G0554500 PROTEIN"/>
    <property type="match status" value="1"/>
</dbReference>
<dbReference type="PANTHER" id="PTHR31264">
    <property type="entry name" value="OS07G0554500 PROTEIN-RELATED"/>
    <property type="match status" value="1"/>
</dbReference>
<accession>A0A8T0W275</accession>
<comment type="caution">
    <text evidence="1">The sequence shown here is derived from an EMBL/GenBank/DDBJ whole genome shotgun (WGS) entry which is preliminary data.</text>
</comment>
<reference evidence="1" key="1">
    <citation type="submission" date="2020-05" db="EMBL/GenBank/DDBJ databases">
        <title>WGS assembly of Panicum virgatum.</title>
        <authorList>
            <person name="Lovell J.T."/>
            <person name="Jenkins J."/>
            <person name="Shu S."/>
            <person name="Juenger T.E."/>
            <person name="Schmutz J."/>
        </authorList>
    </citation>
    <scope>NUCLEOTIDE SEQUENCE</scope>
    <source>
        <strain evidence="1">AP13</strain>
    </source>
</reference>
<name>A0A8T0W275_PANVG</name>
<organism evidence="1 2">
    <name type="scientific">Panicum virgatum</name>
    <name type="common">Blackwell switchgrass</name>
    <dbReference type="NCBI Taxonomy" id="38727"/>
    <lineage>
        <taxon>Eukaryota</taxon>
        <taxon>Viridiplantae</taxon>
        <taxon>Streptophyta</taxon>
        <taxon>Embryophyta</taxon>
        <taxon>Tracheophyta</taxon>
        <taxon>Spermatophyta</taxon>
        <taxon>Magnoliopsida</taxon>
        <taxon>Liliopsida</taxon>
        <taxon>Poales</taxon>
        <taxon>Poaceae</taxon>
        <taxon>PACMAD clade</taxon>
        <taxon>Panicoideae</taxon>
        <taxon>Panicodae</taxon>
        <taxon>Paniceae</taxon>
        <taxon>Panicinae</taxon>
        <taxon>Panicum</taxon>
        <taxon>Panicum sect. Hiantes</taxon>
    </lineage>
</organism>
<evidence type="ECO:0000313" key="1">
    <source>
        <dbReference type="EMBL" id="KAG2637609.1"/>
    </source>
</evidence>
<keyword evidence="2" id="KW-1185">Reference proteome</keyword>
<gene>
    <name evidence="1" type="ORF">PVAP13_2NG528603</name>
</gene>
<evidence type="ECO:0008006" key="3">
    <source>
        <dbReference type="Google" id="ProtNLM"/>
    </source>
</evidence>
<dbReference type="Proteomes" id="UP000823388">
    <property type="component" value="Chromosome 2N"/>
</dbReference>
<protein>
    <recommendedName>
        <fullName evidence="3">F-box protein</fullName>
    </recommendedName>
</protein>
<dbReference type="AlphaFoldDB" id="A0A8T0W275"/>
<sequence length="209" mass="24112">MAQCRTKLVAFVFSSASRQWRATASPSWRDLNPRVRPVAERSPLHWRSYAYGCFYWFCSGLPYRWRFNLIVLDMGRMEFYRVAHPARYMPEEFAMVELGESRRGMFMLFGGNYNENSVLQLFSSNRPNHGEGASEWVLENRVSLSPTNKFDMLGVADGKLLLQGTPEFGCMSLDFKTSQLQRVRGMIYPGYWPLALYTGYPPSLSLPTI</sequence>
<dbReference type="EMBL" id="CM029040">
    <property type="protein sequence ID" value="KAG2637609.1"/>
    <property type="molecule type" value="Genomic_DNA"/>
</dbReference>
<evidence type="ECO:0000313" key="2">
    <source>
        <dbReference type="Proteomes" id="UP000823388"/>
    </source>
</evidence>